<evidence type="ECO:0000256" key="12">
    <source>
        <dbReference type="HAMAP-Rule" id="MF_00129"/>
    </source>
</evidence>
<comment type="subunit">
    <text evidence="10 12">Homodimer. Heterotetramer of two MnmE and two MnmG subunits.</text>
</comment>
<evidence type="ECO:0000256" key="3">
    <source>
        <dbReference type="ARBA" id="ARBA00007653"/>
    </source>
</evidence>
<dbReference type="EMBL" id="PGLV01000004">
    <property type="protein sequence ID" value="POZ54468.1"/>
    <property type="molecule type" value="Genomic_DNA"/>
</dbReference>
<accession>A0A2S5CUM9</accession>
<protein>
    <recommendedName>
        <fullName evidence="4 12">tRNA uridine 5-carboxymethylaminomethyl modification enzyme MnmG</fullName>
    </recommendedName>
    <alternativeName>
        <fullName evidence="11 12">Glucose-inhibited division protein A</fullName>
    </alternativeName>
</protein>
<dbReference type="PROSITE" id="PS01280">
    <property type="entry name" value="GIDA_1"/>
    <property type="match status" value="1"/>
</dbReference>
<comment type="function">
    <text evidence="2 12">NAD-binding protein involved in the addition of a carboxymethylaminomethyl (cmnm) group at the wobble position (U34) of certain tRNAs, forming tRNA-cmnm(5)s(2)U34.</text>
</comment>
<dbReference type="NCBIfam" id="TIGR00136">
    <property type="entry name" value="mnmG_gidA"/>
    <property type="match status" value="1"/>
</dbReference>
<evidence type="ECO:0000256" key="8">
    <source>
        <dbReference type="ARBA" id="ARBA00022827"/>
    </source>
</evidence>
<keyword evidence="8 12" id="KW-0274">FAD</keyword>
<dbReference type="InterPro" id="IPR040131">
    <property type="entry name" value="MnmG_N"/>
</dbReference>
<dbReference type="Pfam" id="PF01134">
    <property type="entry name" value="GIDA"/>
    <property type="match status" value="1"/>
</dbReference>
<dbReference type="FunFam" id="1.10.150.570:FF:000001">
    <property type="entry name" value="tRNA uridine 5-carboxymethylaminomethyl modification enzyme MnmG"/>
    <property type="match status" value="1"/>
</dbReference>
<comment type="cofactor">
    <cofactor evidence="1 12">
        <name>FAD</name>
        <dbReference type="ChEBI" id="CHEBI:57692"/>
    </cofactor>
</comment>
<proteinExistence type="inferred from homology"/>
<dbReference type="InterPro" id="IPR004416">
    <property type="entry name" value="MnmG"/>
</dbReference>
<evidence type="ECO:0000256" key="5">
    <source>
        <dbReference type="ARBA" id="ARBA00022490"/>
    </source>
</evidence>
<evidence type="ECO:0000313" key="15">
    <source>
        <dbReference type="Proteomes" id="UP000237319"/>
    </source>
</evidence>
<evidence type="ECO:0000259" key="13">
    <source>
        <dbReference type="SMART" id="SM01228"/>
    </source>
</evidence>
<dbReference type="SMART" id="SM01228">
    <property type="entry name" value="GIDA_assoc_3"/>
    <property type="match status" value="1"/>
</dbReference>
<feature type="binding site" evidence="12">
    <location>
        <begin position="16"/>
        <end position="21"/>
    </location>
    <ligand>
        <name>FAD</name>
        <dbReference type="ChEBI" id="CHEBI:57692"/>
    </ligand>
</feature>
<feature type="binding site" evidence="12">
    <location>
        <begin position="275"/>
        <end position="289"/>
    </location>
    <ligand>
        <name>NAD(+)</name>
        <dbReference type="ChEBI" id="CHEBI:57540"/>
    </ligand>
</feature>
<reference evidence="14 15" key="1">
    <citation type="submission" date="2017-11" db="EMBL/GenBank/DDBJ databases">
        <title>Genome sequence of Lysinibacillus sphaericus, a lignin-degrading bacteria isolated from municipal solid waste soil.</title>
        <authorList>
            <person name="Persinoti G.F."/>
            <person name="Paixao D.A."/>
            <person name="Bugg T.D."/>
            <person name="Squina F.M."/>
        </authorList>
    </citation>
    <scope>NUCLEOTIDE SEQUENCE [LARGE SCALE GENOMIC DNA]</scope>
    <source>
        <strain evidence="14 15">A1</strain>
    </source>
</reference>
<evidence type="ECO:0000256" key="6">
    <source>
        <dbReference type="ARBA" id="ARBA00022630"/>
    </source>
</evidence>
<feature type="binding site" evidence="12">
    <location>
        <position position="128"/>
    </location>
    <ligand>
        <name>FAD</name>
        <dbReference type="ChEBI" id="CHEBI:57692"/>
    </ligand>
</feature>
<evidence type="ECO:0000313" key="14">
    <source>
        <dbReference type="EMBL" id="POZ54468.1"/>
    </source>
</evidence>
<dbReference type="FunFam" id="3.50.50.60:FF:000063">
    <property type="entry name" value="tRNA uridine 5-carboxymethylaminomethyl modification enzyme MnmG"/>
    <property type="match status" value="1"/>
</dbReference>
<keyword evidence="9 12" id="KW-0520">NAD</keyword>
<dbReference type="GO" id="GO:0002098">
    <property type="term" value="P:tRNA wobble uridine modification"/>
    <property type="evidence" value="ECO:0007669"/>
    <property type="project" value="InterPro"/>
</dbReference>
<keyword evidence="15" id="KW-1185">Reference proteome</keyword>
<evidence type="ECO:0000256" key="10">
    <source>
        <dbReference type="ARBA" id="ARBA00025948"/>
    </source>
</evidence>
<dbReference type="AlphaFoldDB" id="A0A2S5CUM9"/>
<feature type="binding site" evidence="12">
    <location>
        <position position="183"/>
    </location>
    <ligand>
        <name>FAD</name>
        <dbReference type="ChEBI" id="CHEBI:57692"/>
    </ligand>
</feature>
<organism evidence="14 15">
    <name type="scientific">Lysinibacillus sphaericus</name>
    <name type="common">Bacillus sphaericus</name>
    <dbReference type="NCBI Taxonomy" id="1421"/>
    <lineage>
        <taxon>Bacteria</taxon>
        <taxon>Bacillati</taxon>
        <taxon>Bacillota</taxon>
        <taxon>Bacilli</taxon>
        <taxon>Bacillales</taxon>
        <taxon>Bacillaceae</taxon>
        <taxon>Lysinibacillus</taxon>
    </lineage>
</organism>
<dbReference type="InterPro" id="IPR026904">
    <property type="entry name" value="MnmG_C"/>
</dbReference>
<dbReference type="GO" id="GO:0005829">
    <property type="term" value="C:cytosol"/>
    <property type="evidence" value="ECO:0007669"/>
    <property type="project" value="TreeGrafter"/>
</dbReference>
<sequence>MPTQYEAGTFDVIVIGAGHAGSEAAYAAAKMGANTLMLTINLDMIAFMPCNPSIGGPAKGIVVREIDALGGLMGKVIDKTHIQMRMLNTGKGPAVRALRAQADKILYQHEMKRVLEENENLTIHQAMVEELIIEDGEVKGVITQIGAIYRAKAVVVTTGTFLRGEIIIGDMKYSSGPNNQQPSIRLADNLKELGFDLVRFKTGTPPRVNSRTIDYSKTEIQPGDDVPRAFSFETTEFIMDQLPCWLTYTSPQTHEIIEANLHLSPMYSGMIKGTGPRYCPSIEDKVVRFNDKPRHQIFLEPEGRNTREVYVQGLSTSLPEHVQHRLLKSIPGLEQAEMMRAGYAIEYDAIVPTQLWPTLETKRIKGLYTAGQINGTSGYEEAAAQGLMAGMNAAANVLGKEELILSRSEAYIGVLIDDLVTKGTNEPYRLLTSRAEYRLLLRHDNADLRLVERAYKMGMISQQRYEKFMEKKALIENEITRLREVIIKPNETTQAAIRSVGGSELKDGIRGADLLKRTEMHYDLVSSLIPAEVEFSDEVKEQIEIQLKYEGYIEKALQQVEKLHKMENKKIPENIDYDAISGLATEARQKLKQVIPLSIAQASRISGVNPADISILLVYIEQGKIARVSGE</sequence>
<comment type="similarity">
    <text evidence="3 12">Belongs to the MnmG family.</text>
</comment>
<dbReference type="PROSITE" id="PS01281">
    <property type="entry name" value="GIDA_2"/>
    <property type="match status" value="1"/>
</dbReference>
<dbReference type="GO" id="GO:0050660">
    <property type="term" value="F:flavin adenine dinucleotide binding"/>
    <property type="evidence" value="ECO:0007669"/>
    <property type="project" value="UniProtKB-UniRule"/>
</dbReference>
<comment type="caution">
    <text evidence="14">The sequence shown here is derived from an EMBL/GenBank/DDBJ whole genome shotgun (WGS) entry which is preliminary data.</text>
</comment>
<keyword evidence="6 12" id="KW-0285">Flavoprotein</keyword>
<evidence type="ECO:0000256" key="7">
    <source>
        <dbReference type="ARBA" id="ARBA00022694"/>
    </source>
</evidence>
<evidence type="ECO:0000256" key="4">
    <source>
        <dbReference type="ARBA" id="ARBA00020461"/>
    </source>
</evidence>
<keyword evidence="5 12" id="KW-0963">Cytoplasm</keyword>
<dbReference type="HAMAP" id="MF_00129">
    <property type="entry name" value="MnmG_GidA"/>
    <property type="match status" value="1"/>
</dbReference>
<keyword evidence="7 12" id="KW-0819">tRNA processing</keyword>
<dbReference type="FunFam" id="3.50.50.60:FF:000002">
    <property type="entry name" value="tRNA uridine 5-carboxymethylaminomethyl modification enzyme MnmG"/>
    <property type="match status" value="1"/>
</dbReference>
<dbReference type="PRINTS" id="PR00411">
    <property type="entry name" value="PNDRDTASEI"/>
</dbReference>
<dbReference type="SUPFAM" id="SSF51905">
    <property type="entry name" value="FAD/NAD(P)-binding domain"/>
    <property type="match status" value="1"/>
</dbReference>
<dbReference type="Gene3D" id="1.10.10.1800">
    <property type="entry name" value="tRNA uridine 5-carboxymethylaminomethyl modification enzyme MnmG/GidA"/>
    <property type="match status" value="1"/>
</dbReference>
<dbReference type="InterPro" id="IPR036188">
    <property type="entry name" value="FAD/NAD-bd_sf"/>
</dbReference>
<feature type="domain" description="tRNA uridine 5-carboxymethylaminomethyl modification enzyme C-terminal subdomain" evidence="13">
    <location>
        <begin position="547"/>
        <end position="618"/>
    </location>
</feature>
<dbReference type="FunFam" id="1.10.10.1800:FF:000001">
    <property type="entry name" value="tRNA uridine 5-carboxymethylaminomethyl modification enzyme MnmG"/>
    <property type="match status" value="1"/>
</dbReference>
<dbReference type="Proteomes" id="UP000237319">
    <property type="component" value="Unassembled WGS sequence"/>
</dbReference>
<dbReference type="InterPro" id="IPR049312">
    <property type="entry name" value="GIDA_C_N"/>
</dbReference>
<dbReference type="Gene3D" id="1.10.150.570">
    <property type="entry name" value="GidA associated domain, C-terminal subdomain"/>
    <property type="match status" value="1"/>
</dbReference>
<dbReference type="RefSeq" id="WP_103977877.1">
    <property type="nucleotide sequence ID" value="NZ_PGLV01000004.1"/>
</dbReference>
<dbReference type="InterPro" id="IPR002218">
    <property type="entry name" value="MnmG-rel"/>
</dbReference>
<evidence type="ECO:0000256" key="2">
    <source>
        <dbReference type="ARBA" id="ARBA00003717"/>
    </source>
</evidence>
<dbReference type="InterPro" id="IPR020595">
    <property type="entry name" value="MnmG-rel_CS"/>
</dbReference>
<dbReference type="Pfam" id="PF13932">
    <property type="entry name" value="SAM_GIDA_C"/>
    <property type="match status" value="1"/>
</dbReference>
<evidence type="ECO:0000256" key="1">
    <source>
        <dbReference type="ARBA" id="ARBA00001974"/>
    </source>
</evidence>
<dbReference type="InterPro" id="IPR044920">
    <property type="entry name" value="MnmG_C_subdom_sf"/>
</dbReference>
<dbReference type="PANTHER" id="PTHR11806">
    <property type="entry name" value="GLUCOSE INHIBITED DIVISION PROTEIN A"/>
    <property type="match status" value="1"/>
</dbReference>
<dbReference type="InterPro" id="IPR047001">
    <property type="entry name" value="MnmG_C_subdom"/>
</dbReference>
<dbReference type="GO" id="GO:0030488">
    <property type="term" value="P:tRNA methylation"/>
    <property type="evidence" value="ECO:0007669"/>
    <property type="project" value="TreeGrafter"/>
</dbReference>
<evidence type="ECO:0000256" key="9">
    <source>
        <dbReference type="ARBA" id="ARBA00023027"/>
    </source>
</evidence>
<gene>
    <name evidence="12 14" type="primary">mnmG</name>
    <name evidence="12" type="synonym">gidA</name>
    <name evidence="14" type="ORF">LYSIN_03803</name>
</gene>
<dbReference type="PANTHER" id="PTHR11806:SF0">
    <property type="entry name" value="PROTEIN MTO1 HOMOLOG, MITOCHONDRIAL"/>
    <property type="match status" value="1"/>
</dbReference>
<dbReference type="Gene3D" id="3.50.50.60">
    <property type="entry name" value="FAD/NAD(P)-binding domain"/>
    <property type="match status" value="2"/>
</dbReference>
<dbReference type="Pfam" id="PF21680">
    <property type="entry name" value="GIDA_C_1st"/>
    <property type="match status" value="1"/>
</dbReference>
<feature type="binding site" evidence="12">
    <location>
        <position position="372"/>
    </location>
    <ligand>
        <name>FAD</name>
        <dbReference type="ChEBI" id="CHEBI:57692"/>
    </ligand>
</feature>
<name>A0A2S5CUM9_LYSSH</name>
<comment type="subcellular location">
    <subcellularLocation>
        <location evidence="12">Cytoplasm</location>
    </subcellularLocation>
</comment>
<evidence type="ECO:0000256" key="11">
    <source>
        <dbReference type="ARBA" id="ARBA00031800"/>
    </source>
</evidence>